<proteinExistence type="predicted"/>
<feature type="region of interest" description="Disordered" evidence="1">
    <location>
        <begin position="22"/>
        <end position="48"/>
    </location>
</feature>
<dbReference type="Pfam" id="PF17479">
    <property type="entry name" value="DUF3048_C"/>
    <property type="match status" value="1"/>
</dbReference>
<feature type="domain" description="DUF3048" evidence="3">
    <location>
        <begin position="228"/>
        <end position="338"/>
    </location>
</feature>
<evidence type="ECO:0000256" key="1">
    <source>
        <dbReference type="SAM" id="MobiDB-lite"/>
    </source>
</evidence>
<dbReference type="InterPro" id="IPR021416">
    <property type="entry name" value="DUF3048_N"/>
</dbReference>
<sequence>MKNLLFMMVLLLMITGCSKDKEETVDAEDPIVDETTDENPSEDDEDEVDEVVTLPYAAPFTGERSEEEFTKRPVLVTINNHPKARPQSGLASADIVYEMVAEGSVTRLLALYQSELPDRIGPVRSARDYFIEIASGLDAFYVAHGYSPEARLMLTTGYVDNINGMQYDGTLFFRSRDRVAPHNSYISGEHVIAGMDKVEARQEIEKVPSLAFYDLEEEVPLSALASTIDVRYGGSEDFHHVYSYDTLTQQYSRSSGGVVTIDRETDEEIRLANVMFFEMAHQTIDAAGRQQLDLTSGGKGYLFQAGMMKEIEWQQIDGVLVPLENGEPAKLVPGKSWIHFVKTNPGIDQMVTFTP</sequence>
<dbReference type="AlphaFoldDB" id="A0A9X3LHM3"/>
<evidence type="ECO:0000259" key="2">
    <source>
        <dbReference type="Pfam" id="PF11258"/>
    </source>
</evidence>
<dbReference type="InterPro" id="IPR023158">
    <property type="entry name" value="YerB-like_sf"/>
</dbReference>
<dbReference type="Gene3D" id="3.50.90.10">
    <property type="entry name" value="YerB-like"/>
    <property type="match status" value="1"/>
</dbReference>
<name>A0A9X3LHM3_9BACL</name>
<gene>
    <name evidence="4" type="ORF">M9R32_08195</name>
</gene>
<accession>A0A9X3LHM3</accession>
<dbReference type="SUPFAM" id="SSF159774">
    <property type="entry name" value="YerB-like"/>
    <property type="match status" value="1"/>
</dbReference>
<dbReference type="InterPro" id="IPR035328">
    <property type="entry name" value="DUF3048_C"/>
</dbReference>
<keyword evidence="5" id="KW-1185">Reference proteome</keyword>
<feature type="domain" description="DUF3048" evidence="2">
    <location>
        <begin position="60"/>
        <end position="197"/>
    </location>
</feature>
<dbReference type="PROSITE" id="PS51257">
    <property type="entry name" value="PROKAR_LIPOPROTEIN"/>
    <property type="match status" value="1"/>
</dbReference>
<evidence type="ECO:0000313" key="4">
    <source>
        <dbReference type="EMBL" id="MCZ8537156.1"/>
    </source>
</evidence>
<reference evidence="4" key="1">
    <citation type="submission" date="2022-05" db="EMBL/GenBank/DDBJ databases">
        <authorList>
            <person name="Colautti A."/>
            <person name="Iacumin L."/>
        </authorList>
    </citation>
    <scope>NUCLEOTIDE SEQUENCE</scope>
    <source>
        <strain evidence="4">SK 55</strain>
    </source>
</reference>
<evidence type="ECO:0000313" key="5">
    <source>
        <dbReference type="Proteomes" id="UP001152173"/>
    </source>
</evidence>
<dbReference type="EMBL" id="JAMKBJ010000005">
    <property type="protein sequence ID" value="MCZ8537156.1"/>
    <property type="molecule type" value="Genomic_DNA"/>
</dbReference>
<dbReference type="Proteomes" id="UP001152173">
    <property type="component" value="Unassembled WGS sequence"/>
</dbReference>
<protein>
    <submittedName>
        <fullName evidence="4">DUF3048 domain-containing protein</fullName>
    </submittedName>
</protein>
<evidence type="ECO:0000259" key="3">
    <source>
        <dbReference type="Pfam" id="PF17479"/>
    </source>
</evidence>
<feature type="compositionally biased region" description="Acidic residues" evidence="1">
    <location>
        <begin position="25"/>
        <end position="48"/>
    </location>
</feature>
<dbReference type="RefSeq" id="WP_269926245.1">
    <property type="nucleotide sequence ID" value="NZ_JAMKBJ010000005.1"/>
</dbReference>
<dbReference type="Pfam" id="PF11258">
    <property type="entry name" value="DUF3048"/>
    <property type="match status" value="1"/>
</dbReference>
<organism evidence="4 5">
    <name type="scientific">Paenisporosarcina quisquiliarum</name>
    <dbReference type="NCBI Taxonomy" id="365346"/>
    <lineage>
        <taxon>Bacteria</taxon>
        <taxon>Bacillati</taxon>
        <taxon>Bacillota</taxon>
        <taxon>Bacilli</taxon>
        <taxon>Bacillales</taxon>
        <taxon>Caryophanaceae</taxon>
        <taxon>Paenisporosarcina</taxon>
    </lineage>
</organism>
<comment type="caution">
    <text evidence="4">The sequence shown here is derived from an EMBL/GenBank/DDBJ whole genome shotgun (WGS) entry which is preliminary data.</text>
</comment>